<dbReference type="InterPro" id="IPR001867">
    <property type="entry name" value="OmpR/PhoB-type_DNA-bd"/>
</dbReference>
<dbReference type="GO" id="GO:0000976">
    <property type="term" value="F:transcription cis-regulatory region binding"/>
    <property type="evidence" value="ECO:0007669"/>
    <property type="project" value="TreeGrafter"/>
</dbReference>
<dbReference type="PANTHER" id="PTHR48111:SF76">
    <property type="entry name" value="TWO-COMPONENT RESPONSE REGULATOR"/>
    <property type="match status" value="1"/>
</dbReference>
<feature type="domain" description="OmpR/PhoB-type" evidence="9">
    <location>
        <begin position="125"/>
        <end position="223"/>
    </location>
</feature>
<comment type="caution">
    <text evidence="10">The sequence shown here is derived from an EMBL/GenBank/DDBJ whole genome shotgun (WGS) entry which is preliminary data.</text>
</comment>
<dbReference type="Pfam" id="PF00072">
    <property type="entry name" value="Response_reg"/>
    <property type="match status" value="1"/>
</dbReference>
<keyword evidence="3" id="KW-0805">Transcription regulation</keyword>
<dbReference type="SMART" id="SM00862">
    <property type="entry name" value="Trans_reg_C"/>
    <property type="match status" value="1"/>
</dbReference>
<dbReference type="Gene3D" id="3.40.50.2300">
    <property type="match status" value="1"/>
</dbReference>
<gene>
    <name evidence="10" type="ORF">EXY23_25860</name>
</gene>
<evidence type="ECO:0000256" key="1">
    <source>
        <dbReference type="ARBA" id="ARBA00022553"/>
    </source>
</evidence>
<dbReference type="Proteomes" id="UP000295023">
    <property type="component" value="Unassembled WGS sequence"/>
</dbReference>
<dbReference type="GO" id="GO:0006355">
    <property type="term" value="P:regulation of DNA-templated transcription"/>
    <property type="evidence" value="ECO:0007669"/>
    <property type="project" value="InterPro"/>
</dbReference>
<proteinExistence type="predicted"/>
<dbReference type="InterPro" id="IPR039420">
    <property type="entry name" value="WalR-like"/>
</dbReference>
<dbReference type="GO" id="GO:0032993">
    <property type="term" value="C:protein-DNA complex"/>
    <property type="evidence" value="ECO:0007669"/>
    <property type="project" value="TreeGrafter"/>
</dbReference>
<dbReference type="Gene3D" id="6.10.250.690">
    <property type="match status" value="1"/>
</dbReference>
<evidence type="ECO:0000256" key="3">
    <source>
        <dbReference type="ARBA" id="ARBA00023015"/>
    </source>
</evidence>
<dbReference type="RefSeq" id="WP_132296997.1">
    <property type="nucleotide sequence ID" value="NZ_SKBM01000046.1"/>
</dbReference>
<dbReference type="PROSITE" id="PS50110">
    <property type="entry name" value="RESPONSE_REGULATORY"/>
    <property type="match status" value="1"/>
</dbReference>
<dbReference type="EMBL" id="SKBM01000046">
    <property type="protein sequence ID" value="TCZ52756.1"/>
    <property type="molecule type" value="Genomic_DNA"/>
</dbReference>
<dbReference type="AlphaFoldDB" id="A0A4R4D2C9"/>
<dbReference type="SMART" id="SM00448">
    <property type="entry name" value="REC"/>
    <property type="match status" value="1"/>
</dbReference>
<feature type="domain" description="Response regulatory" evidence="8">
    <location>
        <begin position="3"/>
        <end position="117"/>
    </location>
</feature>
<dbReference type="GO" id="GO:0005829">
    <property type="term" value="C:cytosol"/>
    <property type="evidence" value="ECO:0007669"/>
    <property type="project" value="TreeGrafter"/>
</dbReference>
<evidence type="ECO:0000256" key="7">
    <source>
        <dbReference type="PROSITE-ProRule" id="PRU01091"/>
    </source>
</evidence>
<reference evidence="10 11" key="1">
    <citation type="submission" date="2019-03" db="EMBL/GenBank/DDBJ databases">
        <title>Paracraurococcus aquatilis NE82 genome sequence.</title>
        <authorList>
            <person name="Zhao Y."/>
            <person name="Du Z."/>
        </authorList>
    </citation>
    <scope>NUCLEOTIDE SEQUENCE [LARGE SCALE GENOMIC DNA]</scope>
    <source>
        <strain evidence="10 11">NE82</strain>
    </source>
</reference>
<dbReference type="Gene3D" id="1.10.10.10">
    <property type="entry name" value="Winged helix-like DNA-binding domain superfamily/Winged helix DNA-binding domain"/>
    <property type="match status" value="1"/>
</dbReference>
<evidence type="ECO:0000313" key="10">
    <source>
        <dbReference type="EMBL" id="TCZ52756.1"/>
    </source>
</evidence>
<dbReference type="PROSITE" id="PS51755">
    <property type="entry name" value="OMPR_PHOB"/>
    <property type="match status" value="1"/>
</dbReference>
<keyword evidence="1 6" id="KW-0597">Phosphoprotein</keyword>
<keyword evidence="2" id="KW-0902">Two-component regulatory system</keyword>
<dbReference type="OrthoDB" id="9802426at2"/>
<dbReference type="FunFam" id="1.10.10.10:FF:000005">
    <property type="entry name" value="Two-component system response regulator"/>
    <property type="match status" value="1"/>
</dbReference>
<name>A0A4R4D2C9_9PROT</name>
<dbReference type="SUPFAM" id="SSF52172">
    <property type="entry name" value="CheY-like"/>
    <property type="match status" value="1"/>
</dbReference>
<keyword evidence="5" id="KW-0804">Transcription</keyword>
<dbReference type="CDD" id="cd00383">
    <property type="entry name" value="trans_reg_C"/>
    <property type="match status" value="1"/>
</dbReference>
<dbReference type="InterPro" id="IPR001789">
    <property type="entry name" value="Sig_transdc_resp-reg_receiver"/>
</dbReference>
<evidence type="ECO:0000256" key="4">
    <source>
        <dbReference type="ARBA" id="ARBA00023125"/>
    </source>
</evidence>
<dbReference type="InterPro" id="IPR011006">
    <property type="entry name" value="CheY-like_superfamily"/>
</dbReference>
<evidence type="ECO:0000259" key="8">
    <source>
        <dbReference type="PROSITE" id="PS50110"/>
    </source>
</evidence>
<dbReference type="Pfam" id="PF00486">
    <property type="entry name" value="Trans_reg_C"/>
    <property type="match status" value="1"/>
</dbReference>
<dbReference type="PANTHER" id="PTHR48111">
    <property type="entry name" value="REGULATOR OF RPOS"/>
    <property type="match status" value="1"/>
</dbReference>
<evidence type="ECO:0000259" key="9">
    <source>
        <dbReference type="PROSITE" id="PS51755"/>
    </source>
</evidence>
<evidence type="ECO:0000313" key="11">
    <source>
        <dbReference type="Proteomes" id="UP000295023"/>
    </source>
</evidence>
<dbReference type="GO" id="GO:0000156">
    <property type="term" value="F:phosphorelay response regulator activity"/>
    <property type="evidence" value="ECO:0007669"/>
    <property type="project" value="TreeGrafter"/>
</dbReference>
<organism evidence="10 11">
    <name type="scientific">Roseicella aquatilis</name>
    <dbReference type="NCBI Taxonomy" id="2527868"/>
    <lineage>
        <taxon>Bacteria</taxon>
        <taxon>Pseudomonadati</taxon>
        <taxon>Pseudomonadota</taxon>
        <taxon>Alphaproteobacteria</taxon>
        <taxon>Acetobacterales</taxon>
        <taxon>Roseomonadaceae</taxon>
        <taxon>Roseicella</taxon>
    </lineage>
</organism>
<protein>
    <submittedName>
        <fullName evidence="10">Response regulator transcription factor</fullName>
    </submittedName>
</protein>
<evidence type="ECO:0000256" key="2">
    <source>
        <dbReference type="ARBA" id="ARBA00023012"/>
    </source>
</evidence>
<keyword evidence="4 7" id="KW-0238">DNA-binding</keyword>
<keyword evidence="11" id="KW-1185">Reference proteome</keyword>
<evidence type="ECO:0000256" key="6">
    <source>
        <dbReference type="PROSITE-ProRule" id="PRU00169"/>
    </source>
</evidence>
<dbReference type="InterPro" id="IPR036388">
    <property type="entry name" value="WH-like_DNA-bd_sf"/>
</dbReference>
<accession>A0A4R4D2C9</accession>
<feature type="DNA-binding region" description="OmpR/PhoB-type" evidence="7">
    <location>
        <begin position="125"/>
        <end position="223"/>
    </location>
</feature>
<sequence length="225" mass="24891">MTRLLLVEDDLRTAAEITAELEELGYAVAHATDGATGLGLATRETFDVLVVDRMLPGIDGLSLIRALRERRINTPALVLSALGAVDDRIKGLRAGGDDYLVKPFSLGELAARLEALLRRRPDAAATLLRAGPLEIDLLQRRATCGGRGLDLLARELQLLEYLMRHEGQVVTRAMLLEDVWKYRFPVNTNLVDVHLGRLRRKLEDAYPQPLIHTVRGTGFVLRASP</sequence>
<feature type="modified residue" description="4-aspartylphosphate" evidence="6">
    <location>
        <position position="52"/>
    </location>
</feature>
<evidence type="ECO:0000256" key="5">
    <source>
        <dbReference type="ARBA" id="ARBA00023163"/>
    </source>
</evidence>